<comment type="caution">
    <text evidence="5">The sequence shown here is derived from an EMBL/GenBank/DDBJ whole genome shotgun (WGS) entry which is preliminary data.</text>
</comment>
<protein>
    <submittedName>
        <fullName evidence="5">Winged helix-turn-helix transcriptional regulator</fullName>
    </submittedName>
</protein>
<dbReference type="InterPro" id="IPR019887">
    <property type="entry name" value="Tscrpt_reg_AsnC/Lrp_C"/>
</dbReference>
<dbReference type="InterPro" id="IPR011991">
    <property type="entry name" value="ArsR-like_HTH"/>
</dbReference>
<evidence type="ECO:0000313" key="6">
    <source>
        <dbReference type="Proteomes" id="UP000475582"/>
    </source>
</evidence>
<dbReference type="OrthoDB" id="8526125at2"/>
<dbReference type="PROSITE" id="PS00519">
    <property type="entry name" value="HTH_ASNC_1"/>
    <property type="match status" value="1"/>
</dbReference>
<dbReference type="SUPFAM" id="SSF46785">
    <property type="entry name" value="Winged helix' DNA-binding domain"/>
    <property type="match status" value="1"/>
</dbReference>
<reference evidence="5 6" key="1">
    <citation type="submission" date="2019-11" db="EMBL/GenBank/DDBJ databases">
        <title>Type strains purchased from KCTC, JCM and DSMZ.</title>
        <authorList>
            <person name="Lu H."/>
        </authorList>
    </citation>
    <scope>NUCLEOTIDE SEQUENCE [LARGE SCALE GENOMIC DNA]</scope>
    <source>
        <strain evidence="5 6">KCTC 22382</strain>
    </source>
</reference>
<name>A0A6L6PDA1_9BURK</name>
<organism evidence="5 6">
    <name type="scientific">Duganella radicis</name>
    <dbReference type="NCBI Taxonomy" id="551988"/>
    <lineage>
        <taxon>Bacteria</taxon>
        <taxon>Pseudomonadati</taxon>
        <taxon>Pseudomonadota</taxon>
        <taxon>Betaproteobacteria</taxon>
        <taxon>Burkholderiales</taxon>
        <taxon>Oxalobacteraceae</taxon>
        <taxon>Telluria group</taxon>
        <taxon>Duganella</taxon>
    </lineage>
</organism>
<dbReference type="PANTHER" id="PTHR30154:SF34">
    <property type="entry name" value="TRANSCRIPTIONAL REGULATOR AZLB"/>
    <property type="match status" value="1"/>
</dbReference>
<dbReference type="GO" id="GO:0043200">
    <property type="term" value="P:response to amino acid"/>
    <property type="evidence" value="ECO:0007669"/>
    <property type="project" value="TreeGrafter"/>
</dbReference>
<dbReference type="EMBL" id="WNKY01000003">
    <property type="protein sequence ID" value="MTV37028.1"/>
    <property type="molecule type" value="Genomic_DNA"/>
</dbReference>
<dbReference type="InterPro" id="IPR036390">
    <property type="entry name" value="WH_DNA-bd_sf"/>
</dbReference>
<evidence type="ECO:0000256" key="3">
    <source>
        <dbReference type="ARBA" id="ARBA00023163"/>
    </source>
</evidence>
<evidence type="ECO:0000259" key="4">
    <source>
        <dbReference type="PROSITE" id="PS50956"/>
    </source>
</evidence>
<dbReference type="InterPro" id="IPR000485">
    <property type="entry name" value="AsnC-type_HTH_dom"/>
</dbReference>
<dbReference type="InterPro" id="IPR011008">
    <property type="entry name" value="Dimeric_a/b-barrel"/>
</dbReference>
<sequence length="154" mass="17457">MELKLDKIDHKILNELQRDGRLPNVDLAKRVGLSPSPCLRRVRLLEEAGIIDRYVALLDPAKVGAGMTVFARVWLVGQDEKTVNTFISAVKDMPQVTECYLMAGDCDFLLRVAVADLDAYRQFQVLYLTRLKVVQSVKSEIPMQKIKHTSQIML</sequence>
<dbReference type="Pfam" id="PF01037">
    <property type="entry name" value="AsnC_trans_reg"/>
    <property type="match status" value="1"/>
</dbReference>
<dbReference type="AlphaFoldDB" id="A0A6L6PDA1"/>
<keyword evidence="1" id="KW-0805">Transcription regulation</keyword>
<dbReference type="PANTHER" id="PTHR30154">
    <property type="entry name" value="LEUCINE-RESPONSIVE REGULATORY PROTEIN"/>
    <property type="match status" value="1"/>
</dbReference>
<dbReference type="Pfam" id="PF13412">
    <property type="entry name" value="HTH_24"/>
    <property type="match status" value="1"/>
</dbReference>
<dbReference type="Gene3D" id="3.30.70.920">
    <property type="match status" value="1"/>
</dbReference>
<dbReference type="PROSITE" id="PS50956">
    <property type="entry name" value="HTH_ASNC_2"/>
    <property type="match status" value="1"/>
</dbReference>
<dbReference type="CDD" id="cd00090">
    <property type="entry name" value="HTH_ARSR"/>
    <property type="match status" value="1"/>
</dbReference>
<proteinExistence type="predicted"/>
<dbReference type="InterPro" id="IPR036388">
    <property type="entry name" value="WH-like_DNA-bd_sf"/>
</dbReference>
<evidence type="ECO:0000256" key="1">
    <source>
        <dbReference type="ARBA" id="ARBA00023015"/>
    </source>
</evidence>
<keyword evidence="2" id="KW-0238">DNA-binding</keyword>
<dbReference type="GO" id="GO:0043565">
    <property type="term" value="F:sequence-specific DNA binding"/>
    <property type="evidence" value="ECO:0007669"/>
    <property type="project" value="InterPro"/>
</dbReference>
<dbReference type="InterPro" id="IPR019885">
    <property type="entry name" value="Tscrpt_reg_HTH_AsnC-type_CS"/>
</dbReference>
<keyword evidence="3" id="KW-0804">Transcription</keyword>
<dbReference type="PRINTS" id="PR00033">
    <property type="entry name" value="HTHASNC"/>
</dbReference>
<dbReference type="GO" id="GO:0006355">
    <property type="term" value="P:regulation of DNA-templated transcription"/>
    <property type="evidence" value="ECO:0007669"/>
    <property type="project" value="UniProtKB-ARBA"/>
</dbReference>
<accession>A0A6L6PDA1</accession>
<feature type="domain" description="HTH asnC-type" evidence="4">
    <location>
        <begin position="5"/>
        <end position="66"/>
    </location>
</feature>
<dbReference type="InterPro" id="IPR019888">
    <property type="entry name" value="Tscrpt_reg_AsnC-like"/>
</dbReference>
<evidence type="ECO:0000313" key="5">
    <source>
        <dbReference type="EMBL" id="MTV37028.1"/>
    </source>
</evidence>
<evidence type="ECO:0000256" key="2">
    <source>
        <dbReference type="ARBA" id="ARBA00023125"/>
    </source>
</evidence>
<dbReference type="RefSeq" id="WP_155462371.1">
    <property type="nucleotide sequence ID" value="NZ_WNKY01000003.1"/>
</dbReference>
<gene>
    <name evidence="5" type="ORF">GM676_05460</name>
</gene>
<dbReference type="GO" id="GO:0005829">
    <property type="term" value="C:cytosol"/>
    <property type="evidence" value="ECO:0007669"/>
    <property type="project" value="TreeGrafter"/>
</dbReference>
<dbReference type="Gene3D" id="1.10.10.10">
    <property type="entry name" value="Winged helix-like DNA-binding domain superfamily/Winged helix DNA-binding domain"/>
    <property type="match status" value="1"/>
</dbReference>
<dbReference type="SMART" id="SM00344">
    <property type="entry name" value="HTH_ASNC"/>
    <property type="match status" value="1"/>
</dbReference>
<dbReference type="FunFam" id="1.10.10.10:FF:000186">
    <property type="entry name" value="AsnC family transcriptional regulator"/>
    <property type="match status" value="1"/>
</dbReference>
<dbReference type="Proteomes" id="UP000475582">
    <property type="component" value="Unassembled WGS sequence"/>
</dbReference>
<dbReference type="SUPFAM" id="SSF54909">
    <property type="entry name" value="Dimeric alpha+beta barrel"/>
    <property type="match status" value="1"/>
</dbReference>
<keyword evidence="6" id="KW-1185">Reference proteome</keyword>